<evidence type="ECO:0000256" key="1">
    <source>
        <dbReference type="ARBA" id="ARBA00001947"/>
    </source>
</evidence>
<protein>
    <submittedName>
        <fullName evidence="2">Bacillithiol biosynthesis deacetylase BshB2</fullName>
    </submittedName>
</protein>
<gene>
    <name evidence="2" type="primary">bshB2</name>
    <name evidence="2" type="ORF">MUO15_19395</name>
</gene>
<dbReference type="NCBIfam" id="TIGR04000">
    <property type="entry name" value="thiol_BshB2"/>
    <property type="match status" value="1"/>
</dbReference>
<dbReference type="InterPro" id="IPR003737">
    <property type="entry name" value="GlcNAc_PI_deacetylase-related"/>
</dbReference>
<dbReference type="InterPro" id="IPR023841">
    <property type="entry name" value="BshB2"/>
</dbReference>
<organism evidence="2 3">
    <name type="scientific">Halobacillus amylolyticus</name>
    <dbReference type="NCBI Taxonomy" id="2932259"/>
    <lineage>
        <taxon>Bacteria</taxon>
        <taxon>Bacillati</taxon>
        <taxon>Bacillota</taxon>
        <taxon>Bacilli</taxon>
        <taxon>Bacillales</taxon>
        <taxon>Bacillaceae</taxon>
        <taxon>Halobacillus</taxon>
    </lineage>
</organism>
<dbReference type="RefSeq" id="WP_245031929.1">
    <property type="nucleotide sequence ID" value="NZ_CP095075.1"/>
</dbReference>
<proteinExistence type="predicted"/>
<dbReference type="SUPFAM" id="SSF102588">
    <property type="entry name" value="LmbE-like"/>
    <property type="match status" value="1"/>
</dbReference>
<comment type="cofactor">
    <cofactor evidence="1">
        <name>Zn(2+)</name>
        <dbReference type="ChEBI" id="CHEBI:29105"/>
    </cofactor>
</comment>
<dbReference type="Proteomes" id="UP000830326">
    <property type="component" value="Chromosome"/>
</dbReference>
<keyword evidence="3" id="KW-1185">Reference proteome</keyword>
<evidence type="ECO:0000313" key="3">
    <source>
        <dbReference type="Proteomes" id="UP000830326"/>
    </source>
</evidence>
<dbReference type="Gene3D" id="3.40.50.10320">
    <property type="entry name" value="LmbE-like"/>
    <property type="match status" value="1"/>
</dbReference>
<evidence type="ECO:0000313" key="2">
    <source>
        <dbReference type="EMBL" id="UOR11705.1"/>
    </source>
</evidence>
<reference evidence="2" key="1">
    <citation type="submission" date="2022-04" db="EMBL/GenBank/DDBJ databases">
        <title>Halobacillus sp. isolated from saltern.</title>
        <authorList>
            <person name="Won M."/>
            <person name="Lee C.-M."/>
            <person name="Woen H.-Y."/>
            <person name="Kwon S.-W."/>
        </authorList>
    </citation>
    <scope>NUCLEOTIDE SEQUENCE</scope>
    <source>
        <strain evidence="2">SSHM10-5</strain>
    </source>
</reference>
<dbReference type="PANTHER" id="PTHR12993:SF27">
    <property type="entry name" value="N-ACETYL-ALPHA-D-GLUCOSAMINYL L-MALATE DEACETYLASE 2-RELATED"/>
    <property type="match status" value="1"/>
</dbReference>
<dbReference type="Pfam" id="PF02585">
    <property type="entry name" value="PIG-L"/>
    <property type="match status" value="1"/>
</dbReference>
<name>A0ABY4HE77_9BACI</name>
<sequence>MSNQHVVVVFPHPDDESFGASGTISKFRAEGIPVTYLCGTLGEMGRNMGNPVFANRETLSSFRKKELTEAAKQLDINVELLGYRDKTLEFEPKEEMADYLRQKIDTLQASLVITHYPGYAVHPDHDALGAAVVAAVEKIDEASRPEIWMHAISNQHEDDLGKADISFDIAPYWEQKLAAIQAHLSQADGMMNLIESHDKKNEQTERLKTERFYKWTFS</sequence>
<dbReference type="InterPro" id="IPR024078">
    <property type="entry name" value="LmbE-like_dom_sf"/>
</dbReference>
<dbReference type="PANTHER" id="PTHR12993">
    <property type="entry name" value="N-ACETYLGLUCOSAMINYL-PHOSPHATIDYLINOSITOL DE-N-ACETYLASE-RELATED"/>
    <property type="match status" value="1"/>
</dbReference>
<dbReference type="EMBL" id="CP095075">
    <property type="protein sequence ID" value="UOR11705.1"/>
    <property type="molecule type" value="Genomic_DNA"/>
</dbReference>
<accession>A0ABY4HE77</accession>